<sequence length="287" mass="32908">MTSWFLLRTSTLLNMTIESYQTPSWKRKFRSFFGVSLDIMVEIWTRISRPGPEKLEKEHLLIGLYFLKVYPTESVGASVFKVQEKTFRKWAKVVVTRISEMGLIDFEDRWIRWDRLVPSMYIDGIDFKVPEGPVFNKDDWSHKHNSAGLRYEIGTALGCSKIVHIAGGVPCGSWPDLKIAKKCLLPRLMPGEKPAADSGYRDVDNRFLTAFRKTGGTSVMKAINISLKRMGARHESVNARIRIFACLGHGLFRHGRSFHPIVFTAVANLVQMLLREEPLWDILSYLE</sequence>
<reference evidence="4" key="1">
    <citation type="submission" date="2015-04" db="EMBL/GenBank/DDBJ databases">
        <title>The genome sequence of the plant pathogenic Rhizarian Plasmodiophora brassicae reveals insights in its biotrophic life cycle and the origin of chitin synthesis.</title>
        <authorList>
            <person name="Schwelm A."/>
            <person name="Fogelqvist J."/>
            <person name="Knaust A."/>
            <person name="Julke S."/>
            <person name="Lilja T."/>
            <person name="Dhandapani V."/>
            <person name="Bonilla-Rosso G."/>
            <person name="Karlsson M."/>
            <person name="Shevchenko A."/>
            <person name="Choi S.R."/>
            <person name="Kim H.G."/>
            <person name="Park J.Y."/>
            <person name="Lim Y.P."/>
            <person name="Ludwig-Muller J."/>
            <person name="Dixelius C."/>
        </authorList>
    </citation>
    <scope>NUCLEOTIDE SEQUENCE</scope>
    <source>
        <tissue evidence="4">Potato root galls</tissue>
    </source>
</reference>
<evidence type="ECO:0000313" key="4">
    <source>
        <dbReference type="EMBL" id="CRZ05197.1"/>
    </source>
</evidence>
<name>A0A0H5QTZ3_9EUKA</name>
<comment type="cofactor">
    <cofactor evidence="1">
        <name>a divalent metal cation</name>
        <dbReference type="ChEBI" id="CHEBI:60240"/>
    </cofactor>
</comment>
<dbReference type="AlphaFoldDB" id="A0A0H5QTZ3"/>
<dbReference type="EMBL" id="HACM01004755">
    <property type="protein sequence ID" value="CRZ05197.1"/>
    <property type="molecule type" value="Transcribed_RNA"/>
</dbReference>
<dbReference type="GO" id="GO:0046872">
    <property type="term" value="F:metal ion binding"/>
    <property type="evidence" value="ECO:0007669"/>
    <property type="project" value="UniProtKB-KW"/>
</dbReference>
<keyword evidence="2" id="KW-0479">Metal-binding</keyword>
<accession>A0A0H5QTZ3</accession>
<evidence type="ECO:0000256" key="1">
    <source>
        <dbReference type="ARBA" id="ARBA00001968"/>
    </source>
</evidence>
<protein>
    <recommendedName>
        <fullName evidence="3">DDE Tnp4 domain-containing protein</fullName>
    </recommendedName>
</protein>
<dbReference type="InterPro" id="IPR027806">
    <property type="entry name" value="HARBI1_dom"/>
</dbReference>
<organism evidence="4">
    <name type="scientific">Spongospora subterranea</name>
    <dbReference type="NCBI Taxonomy" id="70186"/>
    <lineage>
        <taxon>Eukaryota</taxon>
        <taxon>Sar</taxon>
        <taxon>Rhizaria</taxon>
        <taxon>Endomyxa</taxon>
        <taxon>Phytomyxea</taxon>
        <taxon>Plasmodiophorida</taxon>
        <taxon>Plasmodiophoridae</taxon>
        <taxon>Spongospora</taxon>
    </lineage>
</organism>
<feature type="domain" description="DDE Tnp4" evidence="3">
    <location>
        <begin position="125"/>
        <end position="270"/>
    </location>
</feature>
<evidence type="ECO:0000256" key="2">
    <source>
        <dbReference type="ARBA" id="ARBA00022723"/>
    </source>
</evidence>
<evidence type="ECO:0000259" key="3">
    <source>
        <dbReference type="Pfam" id="PF13359"/>
    </source>
</evidence>
<dbReference type="Pfam" id="PF13359">
    <property type="entry name" value="DDE_Tnp_4"/>
    <property type="match status" value="1"/>
</dbReference>
<proteinExistence type="predicted"/>